<reference evidence="1" key="1">
    <citation type="submission" date="2023-07" db="EMBL/GenBank/DDBJ databases">
        <title>Sorghum-associated microbial communities from plants grown in Nebraska, USA.</title>
        <authorList>
            <person name="Schachtman D."/>
        </authorList>
    </citation>
    <scope>NUCLEOTIDE SEQUENCE</scope>
    <source>
        <strain evidence="1">DS1061</strain>
    </source>
</reference>
<accession>A0AB73I3H7</accession>
<dbReference type="EMBL" id="JAURTK010000001">
    <property type="protein sequence ID" value="MDP9644580.1"/>
    <property type="molecule type" value="Genomic_DNA"/>
</dbReference>
<dbReference type="AlphaFoldDB" id="A0AB73I3H7"/>
<proteinExistence type="predicted"/>
<protein>
    <submittedName>
        <fullName evidence="1">Uncharacterized protein</fullName>
    </submittedName>
</protein>
<name>A0AB73I3H7_9BURK</name>
<evidence type="ECO:0000313" key="1">
    <source>
        <dbReference type="EMBL" id="MDP9644580.1"/>
    </source>
</evidence>
<gene>
    <name evidence="1" type="ORF">J2793_000002</name>
</gene>
<dbReference type="RefSeq" id="WP_392392338.1">
    <property type="nucleotide sequence ID" value="NZ_JAURTK010000001.1"/>
</dbReference>
<dbReference type="Proteomes" id="UP001229486">
    <property type="component" value="Unassembled WGS sequence"/>
</dbReference>
<evidence type="ECO:0000313" key="2">
    <source>
        <dbReference type="Proteomes" id="UP001229486"/>
    </source>
</evidence>
<comment type="caution">
    <text evidence="1">The sequence shown here is derived from an EMBL/GenBank/DDBJ whole genome shotgun (WGS) entry which is preliminary data.</text>
</comment>
<sequence length="82" mass="9213">MTDQEMADAVCCSIDMHGHDRCTEQSEWDELKAEQDWVYALLAERDALRIRVVELEDRVARSAKLIEKAVGKLGGDAQHKAG</sequence>
<organism evidence="1 2">
    <name type="scientific">Paraburkholderia caledonica</name>
    <dbReference type="NCBI Taxonomy" id="134536"/>
    <lineage>
        <taxon>Bacteria</taxon>
        <taxon>Pseudomonadati</taxon>
        <taxon>Pseudomonadota</taxon>
        <taxon>Betaproteobacteria</taxon>
        <taxon>Burkholderiales</taxon>
        <taxon>Burkholderiaceae</taxon>
        <taxon>Paraburkholderia</taxon>
    </lineage>
</organism>